<dbReference type="RefSeq" id="WP_131981163.1">
    <property type="nucleotide sequence ID" value="NZ_SMKL01000014.1"/>
</dbReference>
<gene>
    <name evidence="1" type="ORF">E1212_08205</name>
</gene>
<dbReference type="InterPro" id="IPR013078">
    <property type="entry name" value="His_Pase_superF_clade-1"/>
</dbReference>
<accession>A0A4R4RSN0</accession>
<dbReference type="AlphaFoldDB" id="A0A4R4RSN0"/>
<dbReference type="Pfam" id="PF00300">
    <property type="entry name" value="His_Phos_1"/>
    <property type="match status" value="1"/>
</dbReference>
<dbReference type="InterPro" id="IPR029033">
    <property type="entry name" value="His_PPase_superfam"/>
</dbReference>
<organism evidence="1 2">
    <name type="scientific">Jiangella ureilytica</name>
    <dbReference type="NCBI Taxonomy" id="2530374"/>
    <lineage>
        <taxon>Bacteria</taxon>
        <taxon>Bacillati</taxon>
        <taxon>Actinomycetota</taxon>
        <taxon>Actinomycetes</taxon>
        <taxon>Jiangellales</taxon>
        <taxon>Jiangellaceae</taxon>
        <taxon>Jiangella</taxon>
    </lineage>
</organism>
<reference evidence="1 2" key="1">
    <citation type="submission" date="2019-02" db="EMBL/GenBank/DDBJ databases">
        <title>Draft genome sequences of novel Actinobacteria.</title>
        <authorList>
            <person name="Sahin N."/>
            <person name="Ay H."/>
            <person name="Saygin H."/>
        </authorList>
    </citation>
    <scope>NUCLEOTIDE SEQUENCE [LARGE SCALE GENOMIC DNA]</scope>
    <source>
        <strain evidence="1 2">KC603</strain>
    </source>
</reference>
<dbReference type="GO" id="GO:0016791">
    <property type="term" value="F:phosphatase activity"/>
    <property type="evidence" value="ECO:0007669"/>
    <property type="project" value="TreeGrafter"/>
</dbReference>
<keyword evidence="2" id="KW-1185">Reference proteome</keyword>
<sequence length="236" mass="24691">MPTVVLVRHGRTTANASGVLAGRSPGVGLDETGVAGAAALAERLARIEPAALVSSPLERCMQTASAIAAGRAPGAAVVTDEGLTECDYGAWTGRSLDGLRREKLWKVVQEHPSGVVFPGGEALRAVQQRAVEAVRSRDAALAETHGPGAVWFAVSHADVIKAILADALGMHLDQFQRLVIDPCSVSVVSYTERRPFVLRLNDLGGELGFLRSPARRKRRASRTDAVVGGGAGDAAE</sequence>
<name>A0A4R4RSN0_9ACTN</name>
<dbReference type="PANTHER" id="PTHR48100">
    <property type="entry name" value="BROAD-SPECIFICITY PHOSPHATASE YOR283W-RELATED"/>
    <property type="match status" value="1"/>
</dbReference>
<dbReference type="InterPro" id="IPR050275">
    <property type="entry name" value="PGM_Phosphatase"/>
</dbReference>
<dbReference type="Gene3D" id="3.40.50.1240">
    <property type="entry name" value="Phosphoglycerate mutase-like"/>
    <property type="match status" value="1"/>
</dbReference>
<dbReference type="Proteomes" id="UP000295621">
    <property type="component" value="Unassembled WGS sequence"/>
</dbReference>
<dbReference type="InterPro" id="IPR022492">
    <property type="entry name" value="Phosphomutase_MSMEG4193_put"/>
</dbReference>
<dbReference type="EMBL" id="SMKL01000014">
    <property type="protein sequence ID" value="TDC52566.1"/>
    <property type="molecule type" value="Genomic_DNA"/>
</dbReference>
<comment type="caution">
    <text evidence="1">The sequence shown here is derived from an EMBL/GenBank/DDBJ whole genome shotgun (WGS) entry which is preliminary data.</text>
</comment>
<dbReference type="CDD" id="cd07067">
    <property type="entry name" value="HP_PGM_like"/>
    <property type="match status" value="1"/>
</dbReference>
<dbReference type="SUPFAM" id="SSF53254">
    <property type="entry name" value="Phosphoglycerate mutase-like"/>
    <property type="match status" value="1"/>
</dbReference>
<dbReference type="NCBIfam" id="TIGR03848">
    <property type="entry name" value="MSMEG_4193"/>
    <property type="match status" value="1"/>
</dbReference>
<dbReference type="OrthoDB" id="4120859at2"/>
<evidence type="ECO:0000313" key="2">
    <source>
        <dbReference type="Proteomes" id="UP000295621"/>
    </source>
</evidence>
<proteinExistence type="predicted"/>
<dbReference type="PANTHER" id="PTHR48100:SF2">
    <property type="entry name" value="CONSERVED PROTEIN"/>
    <property type="match status" value="1"/>
</dbReference>
<dbReference type="SMART" id="SM00855">
    <property type="entry name" value="PGAM"/>
    <property type="match status" value="1"/>
</dbReference>
<dbReference type="GO" id="GO:0005737">
    <property type="term" value="C:cytoplasm"/>
    <property type="evidence" value="ECO:0007669"/>
    <property type="project" value="TreeGrafter"/>
</dbReference>
<protein>
    <submittedName>
        <fullName evidence="1">MSMEG_4193 family putative phosphomutase</fullName>
    </submittedName>
</protein>
<evidence type="ECO:0000313" key="1">
    <source>
        <dbReference type="EMBL" id="TDC52566.1"/>
    </source>
</evidence>